<name>A0A6C0HMT6_9ZZZZ</name>
<evidence type="ECO:0000256" key="1">
    <source>
        <dbReference type="SAM" id="MobiDB-lite"/>
    </source>
</evidence>
<reference evidence="2" key="1">
    <citation type="journal article" date="2020" name="Nature">
        <title>Giant virus diversity and host interactions through global metagenomics.</title>
        <authorList>
            <person name="Schulz F."/>
            <person name="Roux S."/>
            <person name="Paez-Espino D."/>
            <person name="Jungbluth S."/>
            <person name="Walsh D.A."/>
            <person name="Denef V.J."/>
            <person name="McMahon K.D."/>
            <person name="Konstantinidis K.T."/>
            <person name="Eloe-Fadrosh E.A."/>
            <person name="Kyrpides N.C."/>
            <person name="Woyke T."/>
        </authorList>
    </citation>
    <scope>NUCLEOTIDE SEQUENCE</scope>
    <source>
        <strain evidence="2">GVMAG-M-3300023184-13</strain>
    </source>
</reference>
<feature type="region of interest" description="Disordered" evidence="1">
    <location>
        <begin position="1"/>
        <end position="42"/>
    </location>
</feature>
<protein>
    <submittedName>
        <fullName evidence="2">Uncharacterized protein</fullName>
    </submittedName>
</protein>
<sequence length="260" mass="30528">MSAYYQKPRQESHHIMKQMPQDSQYNSNINTSTPKPTLTPTPTNFNTDDIVFEQIETQLTEQQIKISHNFIDVFYYLIVSYSKSCFKRHGNWKHHNYQWQIKTSAVFDYKLANDNLCHRKLLDIQRKMQTYRKDYLHLQNEQKKNTINSLYTKNTQHTYITIEFQRKLFTNKYVADYIEFAKDSLRQFSDIIIKPIKLHNLNIVNILKVYSVGYTVGYIDSSTGSLGSANASNSGNYILNNPAKRSRLINYDALQVALIN</sequence>
<organism evidence="2">
    <name type="scientific">viral metagenome</name>
    <dbReference type="NCBI Taxonomy" id="1070528"/>
    <lineage>
        <taxon>unclassified sequences</taxon>
        <taxon>metagenomes</taxon>
        <taxon>organismal metagenomes</taxon>
    </lineage>
</organism>
<accession>A0A6C0HMT6</accession>
<dbReference type="AlphaFoldDB" id="A0A6C0HMT6"/>
<proteinExistence type="predicted"/>
<dbReference type="EMBL" id="MN739980">
    <property type="protein sequence ID" value="QHT81253.1"/>
    <property type="molecule type" value="Genomic_DNA"/>
</dbReference>
<feature type="compositionally biased region" description="Low complexity" evidence="1">
    <location>
        <begin position="30"/>
        <end position="42"/>
    </location>
</feature>
<evidence type="ECO:0000313" key="2">
    <source>
        <dbReference type="EMBL" id="QHT81253.1"/>
    </source>
</evidence>
<feature type="compositionally biased region" description="Polar residues" evidence="1">
    <location>
        <begin position="20"/>
        <end position="29"/>
    </location>
</feature>